<sequence>MVIAIFESSEEPGLFPYPPNYSSGNFTWQSPYFITSTALITFILVAGIGRFLLTKDYLSGPRLAPNAIILGGPQAFRAASALTKLILVLCFIVITTFVGDAAVIVVRALVNSHWTSSVLAYYTFVSVTAWALLLATATDETRKFLQWSWVQYTFWYVSALTETAIAWMWAMGILKPRDGTIFSNYDYILLGLFITRYITVLSTAALALLHMFTNRKTVDDASAPLLGSSTTGYGTTNGSASGTANGSATGAAVSEKQVSGVQYFFSKMRKLLPFMWPKHSKKLQIYVGLCFVILIIGRIVNFLTPLQFGIVVESLENVINGGERWQVWKAILLYTALKVLQGGTGLLQSVQSYLWFPINQYTTREISLEMFGHLHNLSLQFHIGRKTGEVLRVMDRGTSSIVQLLSQILLSIFPTLLDIGVAVIFFAIRFNFSFGLIVFTTMAVYIYVTIAITEWRTKFRRAMIEADNDVRTKAVDSLLNFETVKYYGAEDFELNRYSEAVAKYQKADWKTLSSLTLLNLTQSVVITLGLLAGNLLCAYEVTRGNMSLKEFITFNTYIMQLYTPLNFFGTYYRMIQQNFVDMEKMLDLFEQEQTVQDMPNATELTVTQGHVVFENVSFAYDERQPALRNISFTIPQGATVALVGPSGGGKSTILRLLFRFYDTQSGRILIDGQDISSVKQVSLRKAIGVVPQDTVLFNDTILYNIHYGRIDAPEDDVMKAAAAAQIHDRILTFPDGYDTKVGERGLRLSGGEKQRVAIARTILKNPPIILLDEATSALDTTTERHIQRALAEMTHGRTTLVIAHRLSTIVNADLILVIKDGQVVESGTHDELINHAISTGEEGVYYEMWQKQLKDENTEATANNSEVSSTNGEPSDKGPSVEEAAVNKPNAVDEAVAAAEPDQPEAPNTPDGSDIQRSPSLENSTDSLNTPSEEAQTNSDELAKETEVVNTPAGQGSKSKKKKKKKGKKN</sequence>
<dbReference type="Gene3D" id="3.40.50.300">
    <property type="entry name" value="P-loop containing nucleotide triphosphate hydrolases"/>
    <property type="match status" value="1"/>
</dbReference>
<accession>A0A8H7UD95</accession>
<keyword evidence="4" id="KW-0547">Nucleotide-binding</keyword>
<dbReference type="InterPro" id="IPR011527">
    <property type="entry name" value="ABC1_TM_dom"/>
</dbReference>
<feature type="compositionally biased region" description="Low complexity" evidence="9">
    <location>
        <begin position="898"/>
        <end position="908"/>
    </location>
</feature>
<feature type="transmembrane region" description="Helical" evidence="10">
    <location>
        <begin position="118"/>
        <end position="137"/>
    </location>
</feature>
<evidence type="ECO:0000256" key="4">
    <source>
        <dbReference type="ARBA" id="ARBA00022741"/>
    </source>
</evidence>
<feature type="transmembrane region" description="Helical" evidence="10">
    <location>
        <begin position="434"/>
        <end position="453"/>
    </location>
</feature>
<reference evidence="13" key="1">
    <citation type="submission" date="2020-12" db="EMBL/GenBank/DDBJ databases">
        <title>Metabolic potential, ecology and presence of endohyphal bacteria is reflected in genomic diversity of Mucoromycotina.</title>
        <authorList>
            <person name="Muszewska A."/>
            <person name="Okrasinska A."/>
            <person name="Steczkiewicz K."/>
            <person name="Drgas O."/>
            <person name="Orlowska M."/>
            <person name="Perlinska-Lenart U."/>
            <person name="Aleksandrzak-Piekarczyk T."/>
            <person name="Szatraj K."/>
            <person name="Zielenkiewicz U."/>
            <person name="Pilsyk S."/>
            <person name="Malc E."/>
            <person name="Mieczkowski P."/>
            <person name="Kruszewska J.S."/>
            <person name="Biernat P."/>
            <person name="Pawlowska J."/>
        </authorList>
    </citation>
    <scope>NUCLEOTIDE SEQUENCE</scope>
    <source>
        <strain evidence="13">WA0000067209</strain>
    </source>
</reference>
<evidence type="ECO:0000256" key="7">
    <source>
        <dbReference type="ARBA" id="ARBA00023136"/>
    </source>
</evidence>
<comment type="caution">
    <text evidence="13">The sequence shown here is derived from an EMBL/GenBank/DDBJ whole genome shotgun (WGS) entry which is preliminary data.</text>
</comment>
<keyword evidence="3 10" id="KW-0812">Transmembrane</keyword>
<comment type="similarity">
    <text evidence="8">Belongs to the ABC transporter superfamily. ABCB family. Heavy Metal importer (TC 3.A.1.210) subfamily.</text>
</comment>
<evidence type="ECO:0000256" key="6">
    <source>
        <dbReference type="ARBA" id="ARBA00022989"/>
    </source>
</evidence>
<evidence type="ECO:0000256" key="10">
    <source>
        <dbReference type="SAM" id="Phobius"/>
    </source>
</evidence>
<feature type="transmembrane region" description="Helical" evidence="10">
    <location>
        <begin position="149"/>
        <end position="167"/>
    </location>
</feature>
<gene>
    <name evidence="13" type="ORF">INT43_008954</name>
</gene>
<dbReference type="PROSITE" id="PS50893">
    <property type="entry name" value="ABC_TRANSPORTER_2"/>
    <property type="match status" value="1"/>
</dbReference>
<evidence type="ECO:0000259" key="11">
    <source>
        <dbReference type="PROSITE" id="PS50893"/>
    </source>
</evidence>
<feature type="transmembrane region" description="Helical" evidence="10">
    <location>
        <begin position="32"/>
        <end position="53"/>
    </location>
</feature>
<dbReference type="InterPro" id="IPR003593">
    <property type="entry name" value="AAA+_ATPase"/>
</dbReference>
<dbReference type="CDD" id="cd18581">
    <property type="entry name" value="ABC_6TM_ABCB6"/>
    <property type="match status" value="1"/>
</dbReference>
<dbReference type="OrthoDB" id="6500128at2759"/>
<evidence type="ECO:0000259" key="12">
    <source>
        <dbReference type="PROSITE" id="PS50929"/>
    </source>
</evidence>
<feature type="domain" description="ABC transmembrane type-1" evidence="12">
    <location>
        <begin position="289"/>
        <end position="577"/>
    </location>
</feature>
<protein>
    <submittedName>
        <fullName evidence="13">Uncharacterized protein</fullName>
    </submittedName>
</protein>
<dbReference type="FunFam" id="3.40.50.300:FF:000186">
    <property type="entry name" value="ATP-binding cassette sub-family B member 7, mitochondrial"/>
    <property type="match status" value="1"/>
</dbReference>
<proteinExistence type="inferred from homology"/>
<dbReference type="SUPFAM" id="SSF90123">
    <property type="entry name" value="ABC transporter transmembrane region"/>
    <property type="match status" value="1"/>
</dbReference>
<dbReference type="AlphaFoldDB" id="A0A8H7UD95"/>
<dbReference type="SUPFAM" id="SSF52540">
    <property type="entry name" value="P-loop containing nucleoside triphosphate hydrolases"/>
    <property type="match status" value="1"/>
</dbReference>
<name>A0A8H7UD95_MORIS</name>
<feature type="compositionally biased region" description="Polar residues" evidence="9">
    <location>
        <begin position="915"/>
        <end position="940"/>
    </location>
</feature>
<dbReference type="Pfam" id="PF00664">
    <property type="entry name" value="ABC_membrane"/>
    <property type="match status" value="1"/>
</dbReference>
<keyword evidence="2" id="KW-0813">Transport</keyword>
<dbReference type="GO" id="GO:0016887">
    <property type="term" value="F:ATP hydrolysis activity"/>
    <property type="evidence" value="ECO:0007669"/>
    <property type="project" value="InterPro"/>
</dbReference>
<dbReference type="InterPro" id="IPR036640">
    <property type="entry name" value="ABC1_TM_sf"/>
</dbReference>
<evidence type="ECO:0000256" key="3">
    <source>
        <dbReference type="ARBA" id="ARBA00022692"/>
    </source>
</evidence>
<dbReference type="PANTHER" id="PTHR24221">
    <property type="entry name" value="ATP-BINDING CASSETTE SUB-FAMILY B"/>
    <property type="match status" value="1"/>
</dbReference>
<dbReference type="EMBL" id="JAEPQZ010000005">
    <property type="protein sequence ID" value="KAG2181371.1"/>
    <property type="molecule type" value="Genomic_DNA"/>
</dbReference>
<feature type="transmembrane region" description="Helical" evidence="10">
    <location>
        <begin position="285"/>
        <end position="311"/>
    </location>
</feature>
<keyword evidence="7 10" id="KW-0472">Membrane</keyword>
<dbReference type="PANTHER" id="PTHR24221:SF654">
    <property type="entry name" value="ATP-BINDING CASSETTE SUB-FAMILY B MEMBER 6"/>
    <property type="match status" value="1"/>
</dbReference>
<feature type="domain" description="ABC transporter" evidence="11">
    <location>
        <begin position="611"/>
        <end position="845"/>
    </location>
</feature>
<dbReference type="PROSITE" id="PS00211">
    <property type="entry name" value="ABC_TRANSPORTER_1"/>
    <property type="match status" value="1"/>
</dbReference>
<evidence type="ECO:0000256" key="2">
    <source>
        <dbReference type="ARBA" id="ARBA00022448"/>
    </source>
</evidence>
<feature type="transmembrane region" description="Helical" evidence="10">
    <location>
        <begin position="187"/>
        <end position="209"/>
    </location>
</feature>
<dbReference type="InterPro" id="IPR027417">
    <property type="entry name" value="P-loop_NTPase"/>
</dbReference>
<evidence type="ECO:0000256" key="9">
    <source>
        <dbReference type="SAM" id="MobiDB-lite"/>
    </source>
</evidence>
<dbReference type="InterPro" id="IPR039421">
    <property type="entry name" value="Type_1_exporter"/>
</dbReference>
<evidence type="ECO:0000313" key="13">
    <source>
        <dbReference type="EMBL" id="KAG2181371.1"/>
    </source>
</evidence>
<dbReference type="InterPro" id="IPR017871">
    <property type="entry name" value="ABC_transporter-like_CS"/>
</dbReference>
<feature type="region of interest" description="Disordered" evidence="9">
    <location>
        <begin position="856"/>
        <end position="882"/>
    </location>
</feature>
<dbReference type="SMART" id="SM00382">
    <property type="entry name" value="AAA"/>
    <property type="match status" value="1"/>
</dbReference>
<dbReference type="PROSITE" id="PS50929">
    <property type="entry name" value="ABC_TM1F"/>
    <property type="match status" value="1"/>
</dbReference>
<dbReference type="Pfam" id="PF00005">
    <property type="entry name" value="ABC_tran"/>
    <property type="match status" value="1"/>
</dbReference>
<keyword evidence="14" id="KW-1185">Reference proteome</keyword>
<feature type="region of interest" description="Disordered" evidence="9">
    <location>
        <begin position="898"/>
        <end position="970"/>
    </location>
</feature>
<dbReference type="Gene3D" id="1.20.1560.10">
    <property type="entry name" value="ABC transporter type 1, transmembrane domain"/>
    <property type="match status" value="1"/>
</dbReference>
<feature type="compositionally biased region" description="Polar residues" evidence="9">
    <location>
        <begin position="859"/>
        <end position="873"/>
    </location>
</feature>
<comment type="subcellular location">
    <subcellularLocation>
        <location evidence="1">Membrane</location>
        <topology evidence="1">Multi-pass membrane protein</topology>
    </subcellularLocation>
</comment>
<dbReference type="GO" id="GO:0005774">
    <property type="term" value="C:vacuolar membrane"/>
    <property type="evidence" value="ECO:0007669"/>
    <property type="project" value="TreeGrafter"/>
</dbReference>
<keyword evidence="5" id="KW-0067">ATP-binding</keyword>
<evidence type="ECO:0000256" key="1">
    <source>
        <dbReference type="ARBA" id="ARBA00004141"/>
    </source>
</evidence>
<dbReference type="InterPro" id="IPR003439">
    <property type="entry name" value="ABC_transporter-like_ATP-bd"/>
</dbReference>
<dbReference type="GO" id="GO:0020037">
    <property type="term" value="F:heme binding"/>
    <property type="evidence" value="ECO:0007669"/>
    <property type="project" value="TreeGrafter"/>
</dbReference>
<evidence type="ECO:0000313" key="14">
    <source>
        <dbReference type="Proteomes" id="UP000654370"/>
    </source>
</evidence>
<dbReference type="CDD" id="cd03253">
    <property type="entry name" value="ABCC_ATM1_transporter"/>
    <property type="match status" value="1"/>
</dbReference>
<dbReference type="GO" id="GO:0005524">
    <property type="term" value="F:ATP binding"/>
    <property type="evidence" value="ECO:0007669"/>
    <property type="project" value="UniProtKB-KW"/>
</dbReference>
<evidence type="ECO:0000256" key="8">
    <source>
        <dbReference type="ARBA" id="ARBA00024363"/>
    </source>
</evidence>
<organism evidence="13 14">
    <name type="scientific">Mortierella isabellina</name>
    <name type="common">Filamentous fungus</name>
    <name type="synonym">Umbelopsis isabellina</name>
    <dbReference type="NCBI Taxonomy" id="91625"/>
    <lineage>
        <taxon>Eukaryota</taxon>
        <taxon>Fungi</taxon>
        <taxon>Fungi incertae sedis</taxon>
        <taxon>Mucoromycota</taxon>
        <taxon>Mucoromycotina</taxon>
        <taxon>Umbelopsidomycetes</taxon>
        <taxon>Umbelopsidales</taxon>
        <taxon>Umbelopsidaceae</taxon>
        <taxon>Umbelopsis</taxon>
    </lineage>
</organism>
<feature type="transmembrane region" description="Helical" evidence="10">
    <location>
        <begin position="404"/>
        <end position="428"/>
    </location>
</feature>
<keyword evidence="6 10" id="KW-1133">Transmembrane helix</keyword>
<feature type="transmembrane region" description="Helical" evidence="10">
    <location>
        <begin position="85"/>
        <end position="106"/>
    </location>
</feature>
<dbReference type="Proteomes" id="UP000654370">
    <property type="component" value="Unassembled WGS sequence"/>
</dbReference>
<dbReference type="GO" id="GO:0015439">
    <property type="term" value="F:ABC-type heme transporter activity"/>
    <property type="evidence" value="ECO:0007669"/>
    <property type="project" value="TreeGrafter"/>
</dbReference>
<feature type="compositionally biased region" description="Basic residues" evidence="9">
    <location>
        <begin position="958"/>
        <end position="970"/>
    </location>
</feature>
<evidence type="ECO:0000256" key="5">
    <source>
        <dbReference type="ARBA" id="ARBA00022840"/>
    </source>
</evidence>